<evidence type="ECO:0000313" key="2">
    <source>
        <dbReference type="EMBL" id="NYJ07433.1"/>
    </source>
</evidence>
<reference evidence="2 3" key="1">
    <citation type="submission" date="2020-07" db="EMBL/GenBank/DDBJ databases">
        <title>Sequencing the genomes of 1000 actinobacteria strains.</title>
        <authorList>
            <person name="Klenk H.-P."/>
        </authorList>
    </citation>
    <scope>NUCLEOTIDE SEQUENCE [LARGE SCALE GENOMIC DNA]</scope>
    <source>
        <strain evidence="2 3">DSM 104001</strain>
    </source>
</reference>
<proteinExistence type="predicted"/>
<sequence>MTRVRATFPLVVSAVAAVVVFPSFPSARS</sequence>
<feature type="transmembrane region" description="Helical" evidence="1">
    <location>
        <begin position="6"/>
        <end position="24"/>
    </location>
</feature>
<gene>
    <name evidence="2" type="ORF">GGQ55_003711</name>
</gene>
<keyword evidence="3" id="KW-1185">Reference proteome</keyword>
<organism evidence="2 3">
    <name type="scientific">Petropleomorpha daqingensis</name>
    <dbReference type="NCBI Taxonomy" id="2026353"/>
    <lineage>
        <taxon>Bacteria</taxon>
        <taxon>Bacillati</taxon>
        <taxon>Actinomycetota</taxon>
        <taxon>Actinomycetes</taxon>
        <taxon>Geodermatophilales</taxon>
        <taxon>Geodermatophilaceae</taxon>
        <taxon>Petropleomorpha</taxon>
    </lineage>
</organism>
<dbReference type="Proteomes" id="UP000541969">
    <property type="component" value="Unassembled WGS sequence"/>
</dbReference>
<comment type="caution">
    <text evidence="2">The sequence shown here is derived from an EMBL/GenBank/DDBJ whole genome shotgun (WGS) entry which is preliminary data.</text>
</comment>
<evidence type="ECO:0000313" key="3">
    <source>
        <dbReference type="Proteomes" id="UP000541969"/>
    </source>
</evidence>
<protein>
    <submittedName>
        <fullName evidence="2">Uncharacterized protein</fullName>
    </submittedName>
</protein>
<name>A0A853CN68_9ACTN</name>
<evidence type="ECO:0000256" key="1">
    <source>
        <dbReference type="SAM" id="Phobius"/>
    </source>
</evidence>
<keyword evidence="1" id="KW-0812">Transmembrane</keyword>
<dbReference type="AlphaFoldDB" id="A0A853CN68"/>
<keyword evidence="1" id="KW-1133">Transmembrane helix</keyword>
<accession>A0A853CN68</accession>
<dbReference type="EMBL" id="JACBZT010000001">
    <property type="protein sequence ID" value="NYJ07433.1"/>
    <property type="molecule type" value="Genomic_DNA"/>
</dbReference>
<keyword evidence="1" id="KW-0472">Membrane</keyword>